<keyword evidence="4" id="KW-0282">Flagellum</keyword>
<sequence length="416" mass="43225">MLTERVPALVAAGGAEWEARALRSLEADGIVVVKRCVDLADLLGSASTQTAGVAVVDGELPGLDADAVMRLLRDDVRCVAVGGETEQLLRLGVVHVHPSGEADGLGAAVRAAASHDLVLDPEPEVTGGLEVRGVAGRVVAVHGPAGAPGRTTLAIALAAEHARRGSPAVLLDADPHGGTVAQHLGVLDEVSGLLAAARLVNAGALDAAGFARCRRVVSDHLEVLTGLPRPDRWVEARPGVLDAVLERAAEVGDVVVDTGFSLEDETELGRSLSRNQLTLDAVAAADHVVAVGSAEPPGLARLARTLVELRDLAPVPVTVVVNRMRDSLGWSRRDIVGMVEGYVRPAGVVFVPEDRATTDRALVTGRSVVELGDSPLRQAVAELRALVLPDPPAAAGSGSRVRRPSAGRGRWRCRRP</sequence>
<dbReference type="Gene3D" id="3.40.50.300">
    <property type="entry name" value="P-loop containing nucleotide triphosphate hydrolases"/>
    <property type="match status" value="1"/>
</dbReference>
<evidence type="ECO:0000313" key="4">
    <source>
        <dbReference type="EMBL" id="SDS26829.1"/>
    </source>
</evidence>
<proteinExistence type="predicted"/>
<feature type="compositionally biased region" description="Basic residues" evidence="3">
    <location>
        <begin position="400"/>
        <end position="416"/>
    </location>
</feature>
<dbReference type="GO" id="GO:0009898">
    <property type="term" value="C:cytoplasmic side of plasma membrane"/>
    <property type="evidence" value="ECO:0007669"/>
    <property type="project" value="TreeGrafter"/>
</dbReference>
<dbReference type="STRING" id="642780.SAMN04488570_1501"/>
<keyword evidence="1" id="KW-0547">Nucleotide-binding</keyword>
<dbReference type="RefSeq" id="WP_091727890.1">
    <property type="nucleotide sequence ID" value="NZ_LT629757.1"/>
</dbReference>
<dbReference type="PANTHER" id="PTHR43384">
    <property type="entry name" value="SEPTUM SITE-DETERMINING PROTEIN MIND HOMOLOG, CHLOROPLASTIC-RELATED"/>
    <property type="match status" value="1"/>
</dbReference>
<reference evidence="5" key="1">
    <citation type="submission" date="2016-10" db="EMBL/GenBank/DDBJ databases">
        <authorList>
            <person name="Varghese N."/>
            <person name="Submissions S."/>
        </authorList>
    </citation>
    <scope>NUCLEOTIDE SEQUENCE [LARGE SCALE GENOMIC DNA]</scope>
    <source>
        <strain evidence="5">DSM 22127</strain>
    </source>
</reference>
<protein>
    <submittedName>
        <fullName evidence="4">MinD-like ATPase involved in chromosome partitioning or flagellar assembly</fullName>
    </submittedName>
</protein>
<dbReference type="Proteomes" id="UP000198859">
    <property type="component" value="Chromosome I"/>
</dbReference>
<dbReference type="PANTHER" id="PTHR43384:SF6">
    <property type="entry name" value="SEPTUM SITE-DETERMINING PROTEIN MIND HOMOLOG, CHLOROPLASTIC"/>
    <property type="match status" value="1"/>
</dbReference>
<evidence type="ECO:0000313" key="5">
    <source>
        <dbReference type="Proteomes" id="UP000198859"/>
    </source>
</evidence>
<gene>
    <name evidence="4" type="ORF">SAMN04488570_1501</name>
</gene>
<keyword evidence="4" id="KW-0969">Cilium</keyword>
<evidence type="ECO:0000256" key="2">
    <source>
        <dbReference type="ARBA" id="ARBA00022840"/>
    </source>
</evidence>
<dbReference type="GO" id="GO:0005829">
    <property type="term" value="C:cytosol"/>
    <property type="evidence" value="ECO:0007669"/>
    <property type="project" value="TreeGrafter"/>
</dbReference>
<evidence type="ECO:0000256" key="3">
    <source>
        <dbReference type="SAM" id="MobiDB-lite"/>
    </source>
</evidence>
<dbReference type="EMBL" id="LT629757">
    <property type="protein sequence ID" value="SDS26829.1"/>
    <property type="molecule type" value="Genomic_DNA"/>
</dbReference>
<keyword evidence="5" id="KW-1185">Reference proteome</keyword>
<accession>A0A1H1QVE4</accession>
<dbReference type="InterPro" id="IPR027417">
    <property type="entry name" value="P-loop_NTPase"/>
</dbReference>
<dbReference type="GO" id="GO:0016887">
    <property type="term" value="F:ATP hydrolysis activity"/>
    <property type="evidence" value="ECO:0007669"/>
    <property type="project" value="TreeGrafter"/>
</dbReference>
<name>A0A1H1QVE4_9ACTN</name>
<dbReference type="AlphaFoldDB" id="A0A1H1QVE4"/>
<dbReference type="GO" id="GO:0005524">
    <property type="term" value="F:ATP binding"/>
    <property type="evidence" value="ECO:0007669"/>
    <property type="project" value="UniProtKB-KW"/>
</dbReference>
<dbReference type="InterPro" id="IPR050625">
    <property type="entry name" value="ParA/MinD_ATPase"/>
</dbReference>
<dbReference type="GO" id="GO:0051782">
    <property type="term" value="P:negative regulation of cell division"/>
    <property type="evidence" value="ECO:0007669"/>
    <property type="project" value="TreeGrafter"/>
</dbReference>
<feature type="region of interest" description="Disordered" evidence="3">
    <location>
        <begin position="393"/>
        <end position="416"/>
    </location>
</feature>
<dbReference type="OrthoDB" id="3217709at2"/>
<keyword evidence="2" id="KW-0067">ATP-binding</keyword>
<keyword evidence="4" id="KW-0966">Cell projection</keyword>
<organism evidence="4 5">
    <name type="scientific">Nocardioides scoriae</name>
    <dbReference type="NCBI Taxonomy" id="642780"/>
    <lineage>
        <taxon>Bacteria</taxon>
        <taxon>Bacillati</taxon>
        <taxon>Actinomycetota</taxon>
        <taxon>Actinomycetes</taxon>
        <taxon>Propionibacteriales</taxon>
        <taxon>Nocardioidaceae</taxon>
        <taxon>Nocardioides</taxon>
    </lineage>
</organism>
<dbReference type="SUPFAM" id="SSF52540">
    <property type="entry name" value="P-loop containing nucleoside triphosphate hydrolases"/>
    <property type="match status" value="1"/>
</dbReference>
<evidence type="ECO:0000256" key="1">
    <source>
        <dbReference type="ARBA" id="ARBA00022741"/>
    </source>
</evidence>